<keyword evidence="2 6" id="KW-0378">Hydrolase</keyword>
<evidence type="ECO:0000259" key="9">
    <source>
        <dbReference type="PROSITE" id="PS51192"/>
    </source>
</evidence>
<reference evidence="12" key="1">
    <citation type="journal article" date="2011" name="Proc. Natl. Acad. Sci. U.S.A.">
        <title>Obligate biotrophy features unraveled by the genomic analysis of rust fungi.</title>
        <authorList>
            <person name="Duplessis S."/>
            <person name="Cuomo C.A."/>
            <person name="Lin Y.-C."/>
            <person name="Aerts A."/>
            <person name="Tisserant E."/>
            <person name="Veneault-Fourrey C."/>
            <person name="Joly D.L."/>
            <person name="Hacquard S."/>
            <person name="Amselem J."/>
            <person name="Cantarel B.L."/>
            <person name="Chiu R."/>
            <person name="Coutinho P.M."/>
            <person name="Feau N."/>
            <person name="Field M."/>
            <person name="Frey P."/>
            <person name="Gelhaye E."/>
            <person name="Goldberg J."/>
            <person name="Grabherr M.G."/>
            <person name="Kodira C.D."/>
            <person name="Kohler A."/>
            <person name="Kuees U."/>
            <person name="Lindquist E.A."/>
            <person name="Lucas S.M."/>
            <person name="Mago R."/>
            <person name="Mauceli E."/>
            <person name="Morin E."/>
            <person name="Murat C."/>
            <person name="Pangilinan J.L."/>
            <person name="Park R."/>
            <person name="Pearson M."/>
            <person name="Quesneville H."/>
            <person name="Rouhier N."/>
            <person name="Sakthikumar S."/>
            <person name="Salamov A.A."/>
            <person name="Schmutz J."/>
            <person name="Selles B."/>
            <person name="Shapiro H."/>
            <person name="Tanguay P."/>
            <person name="Tuskan G.A."/>
            <person name="Henrissat B."/>
            <person name="Van de Peer Y."/>
            <person name="Rouze P."/>
            <person name="Ellis J.G."/>
            <person name="Dodds P.N."/>
            <person name="Schein J.E."/>
            <person name="Zhong S."/>
            <person name="Hamelin R.C."/>
            <person name="Grigoriev I.V."/>
            <person name="Szabo L.J."/>
            <person name="Martin F."/>
        </authorList>
    </citation>
    <scope>NUCLEOTIDE SEQUENCE [LARGE SCALE GENOMIC DNA]</scope>
    <source>
        <strain evidence="12">98AG31 / pathotype 3-4-7</strain>
    </source>
</reference>
<protein>
    <recommendedName>
        <fullName evidence="7">ATP-dependent RNA helicase</fullName>
        <ecNumber evidence="7">3.6.4.13</ecNumber>
    </recommendedName>
</protein>
<dbReference type="InterPro" id="IPR011545">
    <property type="entry name" value="DEAD/DEAH_box_helicase_dom"/>
</dbReference>
<dbReference type="PANTHER" id="PTHR24031">
    <property type="entry name" value="RNA HELICASE"/>
    <property type="match status" value="1"/>
</dbReference>
<dbReference type="GeneID" id="18927645"/>
<gene>
    <name evidence="11" type="ORF">MELLADRAFT_37461</name>
</gene>
<evidence type="ECO:0000256" key="2">
    <source>
        <dbReference type="ARBA" id="ARBA00022801"/>
    </source>
</evidence>
<dbReference type="InterPro" id="IPR000629">
    <property type="entry name" value="RNA-helicase_DEAD-box_CS"/>
</dbReference>
<proteinExistence type="inferred from homology"/>
<dbReference type="EMBL" id="GL883118">
    <property type="protein sequence ID" value="EGG04477.1"/>
    <property type="molecule type" value="Genomic_DNA"/>
</dbReference>
<dbReference type="RefSeq" id="XP_007412268.1">
    <property type="nucleotide sequence ID" value="XM_007412206.1"/>
</dbReference>
<dbReference type="Proteomes" id="UP000001072">
    <property type="component" value="Unassembled WGS sequence"/>
</dbReference>
<keyword evidence="4 6" id="KW-0067">ATP-binding</keyword>
<dbReference type="GO" id="GO:0005524">
    <property type="term" value="F:ATP binding"/>
    <property type="evidence" value="ECO:0007669"/>
    <property type="project" value="UniProtKB-UniRule"/>
</dbReference>
<dbReference type="Pfam" id="PF00271">
    <property type="entry name" value="Helicase_C"/>
    <property type="match status" value="1"/>
</dbReference>
<dbReference type="GO" id="GO:0016787">
    <property type="term" value="F:hydrolase activity"/>
    <property type="evidence" value="ECO:0007669"/>
    <property type="project" value="UniProtKB-KW"/>
</dbReference>
<dbReference type="PROSITE" id="PS51194">
    <property type="entry name" value="HELICASE_CTER"/>
    <property type="match status" value="1"/>
</dbReference>
<accession>F4RT85</accession>
<dbReference type="PROSITE" id="PS51192">
    <property type="entry name" value="HELICASE_ATP_BIND_1"/>
    <property type="match status" value="1"/>
</dbReference>
<keyword evidence="5 7" id="KW-0694">RNA-binding</keyword>
<dbReference type="CDD" id="cd17964">
    <property type="entry name" value="DEADc_MSS116"/>
    <property type="match status" value="1"/>
</dbReference>
<evidence type="ECO:0000259" key="10">
    <source>
        <dbReference type="PROSITE" id="PS51194"/>
    </source>
</evidence>
<dbReference type="InterPro" id="IPR014001">
    <property type="entry name" value="Helicase_ATP-bd"/>
</dbReference>
<evidence type="ECO:0000256" key="4">
    <source>
        <dbReference type="ARBA" id="ARBA00022840"/>
    </source>
</evidence>
<name>F4RT85_MELLP</name>
<keyword evidence="3 6" id="KW-0347">Helicase</keyword>
<comment type="similarity">
    <text evidence="6">Belongs to the DEAD box helicase family.</text>
</comment>
<dbReference type="PROSITE" id="PS00039">
    <property type="entry name" value="DEAD_ATP_HELICASE"/>
    <property type="match status" value="1"/>
</dbReference>
<evidence type="ECO:0000256" key="3">
    <source>
        <dbReference type="ARBA" id="ARBA00022806"/>
    </source>
</evidence>
<dbReference type="CDD" id="cd18787">
    <property type="entry name" value="SF2_C_DEAD"/>
    <property type="match status" value="1"/>
</dbReference>
<keyword evidence="12" id="KW-1185">Reference proteome</keyword>
<evidence type="ECO:0000313" key="11">
    <source>
        <dbReference type="EMBL" id="EGG04477.1"/>
    </source>
</evidence>
<dbReference type="STRING" id="747676.F4RT85"/>
<sequence length="521" mass="56893">MDVDQDEPQSLGSTRRFADTALSTGLKAVIPFETMSEIQAATLDAVLGGQDVLAQAKTGTGKTLAFLVPAVEKLRNLTPMPPNRQISILIISPTRELAAQIARECQPLLEGTSFGVQCVVGGTNINTEINKLKNNRCDVLVATPGRLKDHLLNQGLQGQLRQLRFFILDEADRLLDMGFKPDIDQILQTLPDRRSVPRQSMLFSATIPAEVMKVKNAVLLPNHAHISTLKAEDINAHLHVQQDFVIAHLHDHFAALLEIIKQDLITHGPKSKTMVFFPTARATGLGGEVLKYCLKDRVPVFELHSRIAQGARTKTAKKFSDCESGVLVTSDVSGRGVDYPNVTTVVQVGLPMTPEDYVHRLGRTARGGATGRGIIILAPFEQKFLTQGQMSSMPLKPHPPIDLDRSETDEALDQISEQSKDQTYAAWLGYYKGKMKVCGFDPVGLVRTANEYVRDGMRYQSDLTPGLLAKTVGMMGLRGVPGLRIIKPDPSEFDRRGGGNDRRGGGNARGRGSKPAGRGRA</sequence>
<dbReference type="HOGENOM" id="CLU_003041_26_6_1"/>
<evidence type="ECO:0000313" key="12">
    <source>
        <dbReference type="Proteomes" id="UP000001072"/>
    </source>
</evidence>
<dbReference type="GO" id="GO:0003723">
    <property type="term" value="F:RNA binding"/>
    <property type="evidence" value="ECO:0007669"/>
    <property type="project" value="UniProtKB-UniRule"/>
</dbReference>
<keyword evidence="1 6" id="KW-0547">Nucleotide-binding</keyword>
<comment type="function">
    <text evidence="7">RNA helicase.</text>
</comment>
<dbReference type="InterPro" id="IPR001650">
    <property type="entry name" value="Helicase_C-like"/>
</dbReference>
<dbReference type="SUPFAM" id="SSF52540">
    <property type="entry name" value="P-loop containing nucleoside triphosphate hydrolases"/>
    <property type="match status" value="2"/>
</dbReference>
<feature type="domain" description="Helicase C-terminal" evidence="10">
    <location>
        <begin position="259"/>
        <end position="423"/>
    </location>
</feature>
<comment type="domain">
    <text evidence="7">The Q motif is unique to and characteristic of the DEAD box family of RNA helicases and controls ATP binding and hydrolysis.</text>
</comment>
<organism evidence="12">
    <name type="scientific">Melampsora larici-populina (strain 98AG31 / pathotype 3-4-7)</name>
    <name type="common">Poplar leaf rust fungus</name>
    <dbReference type="NCBI Taxonomy" id="747676"/>
    <lineage>
        <taxon>Eukaryota</taxon>
        <taxon>Fungi</taxon>
        <taxon>Dikarya</taxon>
        <taxon>Basidiomycota</taxon>
        <taxon>Pucciniomycotina</taxon>
        <taxon>Pucciniomycetes</taxon>
        <taxon>Pucciniales</taxon>
        <taxon>Melampsoraceae</taxon>
        <taxon>Melampsora</taxon>
    </lineage>
</organism>
<dbReference type="KEGG" id="mlr:MELLADRAFT_37461"/>
<dbReference type="SMART" id="SM00487">
    <property type="entry name" value="DEXDc"/>
    <property type="match status" value="1"/>
</dbReference>
<feature type="region of interest" description="Disordered" evidence="8">
    <location>
        <begin position="484"/>
        <end position="521"/>
    </location>
</feature>
<evidence type="ECO:0000256" key="7">
    <source>
        <dbReference type="RuleBase" id="RU365068"/>
    </source>
</evidence>
<evidence type="ECO:0000256" key="6">
    <source>
        <dbReference type="RuleBase" id="RU000492"/>
    </source>
</evidence>
<dbReference type="Pfam" id="PF00270">
    <property type="entry name" value="DEAD"/>
    <property type="match status" value="1"/>
</dbReference>
<dbReference type="OrthoDB" id="193716at2759"/>
<comment type="catalytic activity">
    <reaction evidence="7">
        <text>ATP + H2O = ADP + phosphate + H(+)</text>
        <dbReference type="Rhea" id="RHEA:13065"/>
        <dbReference type="ChEBI" id="CHEBI:15377"/>
        <dbReference type="ChEBI" id="CHEBI:15378"/>
        <dbReference type="ChEBI" id="CHEBI:30616"/>
        <dbReference type="ChEBI" id="CHEBI:43474"/>
        <dbReference type="ChEBI" id="CHEBI:456216"/>
        <dbReference type="EC" id="3.6.4.13"/>
    </reaction>
</comment>
<evidence type="ECO:0000256" key="1">
    <source>
        <dbReference type="ARBA" id="ARBA00022741"/>
    </source>
</evidence>
<feature type="compositionally biased region" description="Basic and acidic residues" evidence="8">
    <location>
        <begin position="486"/>
        <end position="504"/>
    </location>
</feature>
<dbReference type="Gene3D" id="3.40.50.300">
    <property type="entry name" value="P-loop containing nucleotide triphosphate hydrolases"/>
    <property type="match status" value="2"/>
</dbReference>
<dbReference type="InParanoid" id="F4RT85"/>
<dbReference type="eggNOG" id="KOG0342">
    <property type="taxonomic scope" value="Eukaryota"/>
</dbReference>
<dbReference type="VEuPathDB" id="FungiDB:MELLADRAFT_37461"/>
<feature type="domain" description="Helicase ATP-binding" evidence="9">
    <location>
        <begin position="43"/>
        <end position="225"/>
    </location>
</feature>
<evidence type="ECO:0000256" key="5">
    <source>
        <dbReference type="ARBA" id="ARBA00022884"/>
    </source>
</evidence>
<dbReference type="GO" id="GO:0003724">
    <property type="term" value="F:RNA helicase activity"/>
    <property type="evidence" value="ECO:0007669"/>
    <property type="project" value="UniProtKB-EC"/>
</dbReference>
<dbReference type="InterPro" id="IPR027417">
    <property type="entry name" value="P-loop_NTPase"/>
</dbReference>
<dbReference type="SMART" id="SM00490">
    <property type="entry name" value="HELICc"/>
    <property type="match status" value="1"/>
</dbReference>
<evidence type="ECO:0000256" key="8">
    <source>
        <dbReference type="SAM" id="MobiDB-lite"/>
    </source>
</evidence>
<dbReference type="EC" id="3.6.4.13" evidence="7"/>
<dbReference type="AlphaFoldDB" id="F4RT85"/>